<feature type="signal peptide" evidence="1">
    <location>
        <begin position="1"/>
        <end position="22"/>
    </location>
</feature>
<evidence type="ECO:0000256" key="1">
    <source>
        <dbReference type="SAM" id="SignalP"/>
    </source>
</evidence>
<feature type="chain" id="PRO_5047363538" description="Tachykinin" evidence="1">
    <location>
        <begin position="23"/>
        <end position="328"/>
    </location>
</feature>
<evidence type="ECO:0000313" key="3">
    <source>
        <dbReference type="Proteomes" id="UP001359485"/>
    </source>
</evidence>
<accession>A0ABR1B661</accession>
<sequence length="328" mass="37200">MKVRVRGILLFSFAFLSVLSSAEVVPPSKPADRKLINLRGSQPENNLRGSTINPIDHDLEKRAVEVVSSGETSGQKILDRILSNSNLHEKDDFAKRNRMGFTGMRGKKEMDPSNNYEFCCQTDLDPLDSSSFEKRAMRSYKELFGGKRAPLAFHGMRGKKSEEFDNGWRDLLDPRTTSTKGFDDDDNSIVGIEYPELLPGKTFDEDVINKRSPYSFQGMRGKKMMDYDLKRAMGFLGMRGKKSPEVWQSEDYKRASQTGFFGMKGKKAQSGFLGMRGKKPSLPKIYGVEDVEDQTPIIDIAPKTIYQTFKLKFEVHDHNKVLNRLGKV</sequence>
<organism evidence="2 3">
    <name type="scientific">Polyplax serrata</name>
    <name type="common">Common mouse louse</name>
    <dbReference type="NCBI Taxonomy" id="468196"/>
    <lineage>
        <taxon>Eukaryota</taxon>
        <taxon>Metazoa</taxon>
        <taxon>Ecdysozoa</taxon>
        <taxon>Arthropoda</taxon>
        <taxon>Hexapoda</taxon>
        <taxon>Insecta</taxon>
        <taxon>Pterygota</taxon>
        <taxon>Neoptera</taxon>
        <taxon>Paraneoptera</taxon>
        <taxon>Psocodea</taxon>
        <taxon>Troctomorpha</taxon>
        <taxon>Phthiraptera</taxon>
        <taxon>Anoplura</taxon>
        <taxon>Polyplacidae</taxon>
        <taxon>Polyplax</taxon>
    </lineage>
</organism>
<protein>
    <recommendedName>
        <fullName evidence="4">Tachykinin</fullName>
    </recommendedName>
</protein>
<dbReference type="EMBL" id="JAWJWF010000003">
    <property type="protein sequence ID" value="KAK6635515.1"/>
    <property type="molecule type" value="Genomic_DNA"/>
</dbReference>
<comment type="caution">
    <text evidence="2">The sequence shown here is derived from an EMBL/GenBank/DDBJ whole genome shotgun (WGS) entry which is preliminary data.</text>
</comment>
<dbReference type="Proteomes" id="UP001359485">
    <property type="component" value="Unassembled WGS sequence"/>
</dbReference>
<proteinExistence type="predicted"/>
<name>A0ABR1B661_POLSC</name>
<evidence type="ECO:0008006" key="4">
    <source>
        <dbReference type="Google" id="ProtNLM"/>
    </source>
</evidence>
<keyword evidence="3" id="KW-1185">Reference proteome</keyword>
<evidence type="ECO:0000313" key="2">
    <source>
        <dbReference type="EMBL" id="KAK6635515.1"/>
    </source>
</evidence>
<keyword evidence="1" id="KW-0732">Signal</keyword>
<gene>
    <name evidence="2" type="ORF">RUM44_000767</name>
</gene>
<reference evidence="2 3" key="1">
    <citation type="submission" date="2023-09" db="EMBL/GenBank/DDBJ databases">
        <title>Genomes of two closely related lineages of the louse Polyplax serrata with different host specificities.</title>
        <authorList>
            <person name="Martinu J."/>
            <person name="Tarabai H."/>
            <person name="Stefka J."/>
            <person name="Hypsa V."/>
        </authorList>
    </citation>
    <scope>NUCLEOTIDE SEQUENCE [LARGE SCALE GENOMIC DNA]</scope>
    <source>
        <strain evidence="2">98ZLc_SE</strain>
    </source>
</reference>